<sequence length="149" mass="16764">MLVTIKLGKGVTRALSWMHGKEGVMTFIFCVLTAAARGLLMKGPWKNESLCFCFFTIAQVSFIALFASPDLSLDVSRVMAIHQLAYVIEDLVKGDKSAVRSSLVSCMVCFVVMFFRLALLKFDKDEDLTEELDELRDVKKAKKEGLWMI</sequence>
<protein>
    <submittedName>
        <fullName evidence="2">Uncharacterized protein</fullName>
    </submittedName>
</protein>
<keyword evidence="3" id="KW-1185">Reference proteome</keyword>
<dbReference type="EMBL" id="JAUIZM010000006">
    <property type="protein sequence ID" value="KAK1377706.1"/>
    <property type="molecule type" value="Genomic_DNA"/>
</dbReference>
<evidence type="ECO:0000256" key="1">
    <source>
        <dbReference type="SAM" id="Phobius"/>
    </source>
</evidence>
<keyword evidence="1" id="KW-0472">Membrane</keyword>
<organism evidence="2 3">
    <name type="scientific">Heracleum sosnowskyi</name>
    <dbReference type="NCBI Taxonomy" id="360622"/>
    <lineage>
        <taxon>Eukaryota</taxon>
        <taxon>Viridiplantae</taxon>
        <taxon>Streptophyta</taxon>
        <taxon>Embryophyta</taxon>
        <taxon>Tracheophyta</taxon>
        <taxon>Spermatophyta</taxon>
        <taxon>Magnoliopsida</taxon>
        <taxon>eudicotyledons</taxon>
        <taxon>Gunneridae</taxon>
        <taxon>Pentapetalae</taxon>
        <taxon>asterids</taxon>
        <taxon>campanulids</taxon>
        <taxon>Apiales</taxon>
        <taxon>Apiaceae</taxon>
        <taxon>Apioideae</taxon>
        <taxon>apioid superclade</taxon>
        <taxon>Tordylieae</taxon>
        <taxon>Tordyliinae</taxon>
        <taxon>Heracleum</taxon>
    </lineage>
</organism>
<feature type="transmembrane region" description="Helical" evidence="1">
    <location>
        <begin position="98"/>
        <end position="119"/>
    </location>
</feature>
<reference evidence="2" key="2">
    <citation type="submission" date="2023-05" db="EMBL/GenBank/DDBJ databases">
        <authorList>
            <person name="Schelkunov M.I."/>
        </authorList>
    </citation>
    <scope>NUCLEOTIDE SEQUENCE</scope>
    <source>
        <strain evidence="2">Hsosn_3</strain>
        <tissue evidence="2">Leaf</tissue>
    </source>
</reference>
<dbReference type="Proteomes" id="UP001237642">
    <property type="component" value="Unassembled WGS sequence"/>
</dbReference>
<accession>A0AAD8I2E3</accession>
<gene>
    <name evidence="2" type="ORF">POM88_024450</name>
</gene>
<name>A0AAD8I2E3_9APIA</name>
<keyword evidence="1" id="KW-1133">Transmembrane helix</keyword>
<feature type="transmembrane region" description="Helical" evidence="1">
    <location>
        <begin position="49"/>
        <end position="67"/>
    </location>
</feature>
<reference evidence="2" key="1">
    <citation type="submission" date="2023-02" db="EMBL/GenBank/DDBJ databases">
        <title>Genome of toxic invasive species Heracleum sosnowskyi carries increased number of genes despite the absence of recent whole-genome duplications.</title>
        <authorList>
            <person name="Schelkunov M."/>
            <person name="Shtratnikova V."/>
            <person name="Makarenko M."/>
            <person name="Klepikova A."/>
            <person name="Omelchenko D."/>
            <person name="Novikova G."/>
            <person name="Obukhova E."/>
            <person name="Bogdanov V."/>
            <person name="Penin A."/>
            <person name="Logacheva M."/>
        </authorList>
    </citation>
    <scope>NUCLEOTIDE SEQUENCE</scope>
    <source>
        <strain evidence="2">Hsosn_3</strain>
        <tissue evidence="2">Leaf</tissue>
    </source>
</reference>
<evidence type="ECO:0000313" key="3">
    <source>
        <dbReference type="Proteomes" id="UP001237642"/>
    </source>
</evidence>
<dbReference type="AlphaFoldDB" id="A0AAD8I2E3"/>
<feature type="transmembrane region" description="Helical" evidence="1">
    <location>
        <begin position="23"/>
        <end position="40"/>
    </location>
</feature>
<evidence type="ECO:0000313" key="2">
    <source>
        <dbReference type="EMBL" id="KAK1377706.1"/>
    </source>
</evidence>
<comment type="caution">
    <text evidence="2">The sequence shown here is derived from an EMBL/GenBank/DDBJ whole genome shotgun (WGS) entry which is preliminary data.</text>
</comment>
<proteinExistence type="predicted"/>
<keyword evidence="1" id="KW-0812">Transmembrane</keyword>